<dbReference type="InterPro" id="IPR050198">
    <property type="entry name" value="Non-receptor_tyrosine_kinases"/>
</dbReference>
<dbReference type="SMART" id="SM00220">
    <property type="entry name" value="S_TKc"/>
    <property type="match status" value="1"/>
</dbReference>
<dbReference type="InterPro" id="IPR011009">
    <property type="entry name" value="Kinase-like_dom_sf"/>
</dbReference>
<gene>
    <name evidence="5" type="ORF">MNEG_10291</name>
</gene>
<dbReference type="RefSeq" id="XP_013896690.1">
    <property type="nucleotide sequence ID" value="XM_014041236.1"/>
</dbReference>
<sequence>MEDDPVQGLYDGEALLERFKELLGDLYIDASRLEFISELGVGELSLVERGLYYAPTGGRPMNVVVKGYSPHVIATPEDMHALLEEARNIQRLHHRHLVRLHGLGCFHHASPEDLRGSLFMVEEFVGTMSLKAILKLQRRTKWRWLYTMQTALRWAAALASALAALHAANPPYIHGDVKAINVFLTDTMSVDNAIAKLGDLKPHRHVYDLSPSLLHEHQEATIELEQQSLRRAALKERSKKAAAKWQGGKPLGRKSVDAARAEWESHTAGSSDCDSGSFRSGSFADFRRPSLEGAGAATGSLSLPGGSTPRASAAAAAAAAAALILP</sequence>
<proteinExistence type="predicted"/>
<feature type="region of interest" description="Disordered" evidence="3">
    <location>
        <begin position="240"/>
        <end position="276"/>
    </location>
</feature>
<dbReference type="PROSITE" id="PS50011">
    <property type="entry name" value="PROTEIN_KINASE_DOM"/>
    <property type="match status" value="1"/>
</dbReference>
<name>A0A0D2MTC0_9CHLO</name>
<dbReference type="PROSITE" id="PS00108">
    <property type="entry name" value="PROTEIN_KINASE_ST"/>
    <property type="match status" value="1"/>
</dbReference>
<feature type="compositionally biased region" description="Basic and acidic residues" evidence="3">
    <location>
        <begin position="254"/>
        <end position="265"/>
    </location>
</feature>
<dbReference type="InterPro" id="IPR000719">
    <property type="entry name" value="Prot_kinase_dom"/>
</dbReference>
<evidence type="ECO:0000313" key="5">
    <source>
        <dbReference type="EMBL" id="KIY97670.1"/>
    </source>
</evidence>
<reference evidence="5 6" key="1">
    <citation type="journal article" date="2013" name="BMC Genomics">
        <title>Reconstruction of the lipid metabolism for the microalga Monoraphidium neglectum from its genome sequence reveals characteristics suitable for biofuel production.</title>
        <authorList>
            <person name="Bogen C."/>
            <person name="Al-Dilaimi A."/>
            <person name="Albersmeier A."/>
            <person name="Wichmann J."/>
            <person name="Grundmann M."/>
            <person name="Rupp O."/>
            <person name="Lauersen K.J."/>
            <person name="Blifernez-Klassen O."/>
            <person name="Kalinowski J."/>
            <person name="Goesmann A."/>
            <person name="Mussgnug J.H."/>
            <person name="Kruse O."/>
        </authorList>
    </citation>
    <scope>NUCLEOTIDE SEQUENCE [LARGE SCALE GENOMIC DNA]</scope>
    <source>
        <strain evidence="5 6">SAG 48.87</strain>
    </source>
</reference>
<keyword evidence="1" id="KW-0547">Nucleotide-binding</keyword>
<organism evidence="5 6">
    <name type="scientific">Monoraphidium neglectum</name>
    <dbReference type="NCBI Taxonomy" id="145388"/>
    <lineage>
        <taxon>Eukaryota</taxon>
        <taxon>Viridiplantae</taxon>
        <taxon>Chlorophyta</taxon>
        <taxon>core chlorophytes</taxon>
        <taxon>Chlorophyceae</taxon>
        <taxon>CS clade</taxon>
        <taxon>Sphaeropleales</taxon>
        <taxon>Selenastraceae</taxon>
        <taxon>Monoraphidium</taxon>
    </lineage>
</organism>
<dbReference type="PANTHER" id="PTHR24418">
    <property type="entry name" value="TYROSINE-PROTEIN KINASE"/>
    <property type="match status" value="1"/>
</dbReference>
<evidence type="ECO:0000256" key="3">
    <source>
        <dbReference type="SAM" id="MobiDB-lite"/>
    </source>
</evidence>
<dbReference type="GO" id="GO:0004672">
    <property type="term" value="F:protein kinase activity"/>
    <property type="evidence" value="ECO:0007669"/>
    <property type="project" value="InterPro"/>
</dbReference>
<feature type="domain" description="Protein kinase" evidence="4">
    <location>
        <begin position="33"/>
        <end position="326"/>
    </location>
</feature>
<dbReference type="InterPro" id="IPR001245">
    <property type="entry name" value="Ser-Thr/Tyr_kinase_cat_dom"/>
</dbReference>
<protein>
    <recommendedName>
        <fullName evidence="4">Protein kinase domain-containing protein</fullName>
    </recommendedName>
</protein>
<dbReference type="GO" id="GO:0005524">
    <property type="term" value="F:ATP binding"/>
    <property type="evidence" value="ECO:0007669"/>
    <property type="project" value="UniProtKB-KW"/>
</dbReference>
<dbReference type="KEGG" id="mng:MNEG_10291"/>
<keyword evidence="2" id="KW-0067">ATP-binding</keyword>
<accession>A0A0D2MTC0</accession>
<dbReference type="STRING" id="145388.A0A0D2MTC0"/>
<dbReference type="InterPro" id="IPR008271">
    <property type="entry name" value="Ser/Thr_kinase_AS"/>
</dbReference>
<evidence type="ECO:0000313" key="6">
    <source>
        <dbReference type="Proteomes" id="UP000054498"/>
    </source>
</evidence>
<evidence type="ECO:0000256" key="2">
    <source>
        <dbReference type="ARBA" id="ARBA00022840"/>
    </source>
</evidence>
<dbReference type="SUPFAM" id="SSF56112">
    <property type="entry name" value="Protein kinase-like (PK-like)"/>
    <property type="match status" value="1"/>
</dbReference>
<feature type="non-terminal residue" evidence="5">
    <location>
        <position position="326"/>
    </location>
</feature>
<dbReference type="AlphaFoldDB" id="A0A0D2MTC0"/>
<dbReference type="EMBL" id="KK102476">
    <property type="protein sequence ID" value="KIY97670.1"/>
    <property type="molecule type" value="Genomic_DNA"/>
</dbReference>
<dbReference type="Gene3D" id="1.10.510.10">
    <property type="entry name" value="Transferase(Phosphotransferase) domain 1"/>
    <property type="match status" value="1"/>
</dbReference>
<dbReference type="OrthoDB" id="544974at2759"/>
<keyword evidence="6" id="KW-1185">Reference proteome</keyword>
<dbReference type="Pfam" id="PF07714">
    <property type="entry name" value="PK_Tyr_Ser-Thr"/>
    <property type="match status" value="1"/>
</dbReference>
<dbReference type="Proteomes" id="UP000054498">
    <property type="component" value="Unassembled WGS sequence"/>
</dbReference>
<evidence type="ECO:0000259" key="4">
    <source>
        <dbReference type="PROSITE" id="PS50011"/>
    </source>
</evidence>
<feature type="compositionally biased region" description="Polar residues" evidence="3">
    <location>
        <begin position="267"/>
        <end position="276"/>
    </location>
</feature>
<dbReference type="GeneID" id="25727439"/>
<dbReference type="Gene3D" id="3.30.200.20">
    <property type="entry name" value="Phosphorylase Kinase, domain 1"/>
    <property type="match status" value="1"/>
</dbReference>
<evidence type="ECO:0000256" key="1">
    <source>
        <dbReference type="ARBA" id="ARBA00022741"/>
    </source>
</evidence>